<dbReference type="PANTHER" id="PTHR43708">
    <property type="entry name" value="CONSERVED EXPRESSED OXIDOREDUCTASE (EUROFUNG)"/>
    <property type="match status" value="1"/>
</dbReference>
<dbReference type="Gene3D" id="3.40.50.720">
    <property type="entry name" value="NAD(P)-binding Rossmann-like Domain"/>
    <property type="match status" value="1"/>
</dbReference>
<dbReference type="InterPro" id="IPR051317">
    <property type="entry name" value="Gfo/Idh/MocA_oxidoreduct"/>
</dbReference>
<evidence type="ECO:0000256" key="3">
    <source>
        <dbReference type="SAM" id="MobiDB-lite"/>
    </source>
</evidence>
<dbReference type="SUPFAM" id="SSF51735">
    <property type="entry name" value="NAD(P)-binding Rossmann-fold domains"/>
    <property type="match status" value="1"/>
</dbReference>
<feature type="region of interest" description="Disordered" evidence="3">
    <location>
        <begin position="343"/>
        <end position="374"/>
    </location>
</feature>
<comment type="similarity">
    <text evidence="1">Belongs to the Gfo/Idh/MocA family.</text>
</comment>
<protein>
    <recommendedName>
        <fullName evidence="4">Gfo/Idh/MocA-like oxidoreductase N-terminal domain-containing protein</fullName>
    </recommendedName>
</protein>
<comment type="caution">
    <text evidence="5">The sequence shown here is derived from an EMBL/GenBank/DDBJ whole genome shotgun (WGS) entry which is preliminary data.</text>
</comment>
<accession>A0ABN1WHF6</accession>
<dbReference type="InterPro" id="IPR036291">
    <property type="entry name" value="NAD(P)-bd_dom_sf"/>
</dbReference>
<organism evidence="5 6">
    <name type="scientific">Kitasatospora nipponensis</name>
    <dbReference type="NCBI Taxonomy" id="258049"/>
    <lineage>
        <taxon>Bacteria</taxon>
        <taxon>Bacillati</taxon>
        <taxon>Actinomycetota</taxon>
        <taxon>Actinomycetes</taxon>
        <taxon>Kitasatosporales</taxon>
        <taxon>Streptomycetaceae</taxon>
        <taxon>Kitasatospora</taxon>
    </lineage>
</organism>
<dbReference type="EMBL" id="BAAALF010000082">
    <property type="protein sequence ID" value="GAA1248246.1"/>
    <property type="molecule type" value="Genomic_DNA"/>
</dbReference>
<reference evidence="5 6" key="1">
    <citation type="journal article" date="2019" name="Int. J. Syst. Evol. Microbiol.">
        <title>The Global Catalogue of Microorganisms (GCM) 10K type strain sequencing project: providing services to taxonomists for standard genome sequencing and annotation.</title>
        <authorList>
            <consortium name="The Broad Institute Genomics Platform"/>
            <consortium name="The Broad Institute Genome Sequencing Center for Infectious Disease"/>
            <person name="Wu L."/>
            <person name="Ma J."/>
        </authorList>
    </citation>
    <scope>NUCLEOTIDE SEQUENCE [LARGE SCALE GENOMIC DNA]</scope>
    <source>
        <strain evidence="5 6">JCM 13004</strain>
    </source>
</reference>
<dbReference type="PANTHER" id="PTHR43708:SF5">
    <property type="entry name" value="CONSERVED EXPRESSED OXIDOREDUCTASE (EUROFUNG)-RELATED"/>
    <property type="match status" value="1"/>
</dbReference>
<evidence type="ECO:0000256" key="2">
    <source>
        <dbReference type="ARBA" id="ARBA00023002"/>
    </source>
</evidence>
<name>A0ABN1WHF6_9ACTN</name>
<keyword evidence="2" id="KW-0560">Oxidoreductase</keyword>
<feature type="compositionally biased region" description="Polar residues" evidence="3">
    <location>
        <begin position="365"/>
        <end position="374"/>
    </location>
</feature>
<gene>
    <name evidence="5" type="ORF">GCM10009665_43930</name>
</gene>
<dbReference type="Proteomes" id="UP001500037">
    <property type="component" value="Unassembled WGS sequence"/>
</dbReference>
<proteinExistence type="inferred from homology"/>
<sequence length="374" mass="39347">MNAPQRLTAAATATAPRRLAVVGLGVISRFYLAAIEQDPTLRLAAVCDLTEAGLAPHRAAGVPGYRDHRALLAAHRDLAGVIVTVPNDAHAPVCRDLLTAGLPVCVEKPLATDPAEARALTVLAAERGVPLFTAFHRRYNTPVLDLAAACARAGSPVERVVVRYFEMIEEHVGGDRWYLDPERCGGGCVADNGPNAFDLVRLLLGEDELAVAAVRIDRDRAGLDRQAVIELAPAANGPRPSGPRPGATSARPAAAARRARVELDWSYPGELKDVEVTLADGRVLHADMLAGSEGFKASLWHEYRGILAAFGAALDDPGAHRDGGLAALDLVAAAYRAERSPAVPRSLPRPAAIPATPLAAPAPQGTPTILTEAR</sequence>
<evidence type="ECO:0000313" key="6">
    <source>
        <dbReference type="Proteomes" id="UP001500037"/>
    </source>
</evidence>
<evidence type="ECO:0000259" key="4">
    <source>
        <dbReference type="Pfam" id="PF01408"/>
    </source>
</evidence>
<evidence type="ECO:0000256" key="1">
    <source>
        <dbReference type="ARBA" id="ARBA00010928"/>
    </source>
</evidence>
<keyword evidence="6" id="KW-1185">Reference proteome</keyword>
<feature type="compositionally biased region" description="Low complexity" evidence="3">
    <location>
        <begin position="348"/>
        <end position="363"/>
    </location>
</feature>
<dbReference type="RefSeq" id="WP_344443590.1">
    <property type="nucleotide sequence ID" value="NZ_BAAALF010000082.1"/>
</dbReference>
<feature type="domain" description="Gfo/Idh/MocA-like oxidoreductase N-terminal" evidence="4">
    <location>
        <begin position="18"/>
        <end position="134"/>
    </location>
</feature>
<dbReference type="InterPro" id="IPR000683">
    <property type="entry name" value="Gfo/Idh/MocA-like_OxRdtase_N"/>
</dbReference>
<evidence type="ECO:0000313" key="5">
    <source>
        <dbReference type="EMBL" id="GAA1248246.1"/>
    </source>
</evidence>
<dbReference type="Pfam" id="PF01408">
    <property type="entry name" value="GFO_IDH_MocA"/>
    <property type="match status" value="1"/>
</dbReference>
<dbReference type="Gene3D" id="3.30.360.10">
    <property type="entry name" value="Dihydrodipicolinate Reductase, domain 2"/>
    <property type="match status" value="2"/>
</dbReference>